<name>A0A9Q1EZK7_SYNKA</name>
<organism evidence="1 2">
    <name type="scientific">Synaphobranchus kaupii</name>
    <name type="common">Kaup's arrowtooth eel</name>
    <dbReference type="NCBI Taxonomy" id="118154"/>
    <lineage>
        <taxon>Eukaryota</taxon>
        <taxon>Metazoa</taxon>
        <taxon>Chordata</taxon>
        <taxon>Craniata</taxon>
        <taxon>Vertebrata</taxon>
        <taxon>Euteleostomi</taxon>
        <taxon>Actinopterygii</taxon>
        <taxon>Neopterygii</taxon>
        <taxon>Teleostei</taxon>
        <taxon>Anguilliformes</taxon>
        <taxon>Synaphobranchidae</taxon>
        <taxon>Synaphobranchus</taxon>
    </lineage>
</organism>
<protein>
    <submittedName>
        <fullName evidence="1">Uncharacterized protein</fullName>
    </submittedName>
</protein>
<proteinExistence type="predicted"/>
<comment type="caution">
    <text evidence="1">The sequence shown here is derived from an EMBL/GenBank/DDBJ whole genome shotgun (WGS) entry which is preliminary data.</text>
</comment>
<dbReference type="EMBL" id="JAINUF010000010">
    <property type="protein sequence ID" value="KAJ8348160.1"/>
    <property type="molecule type" value="Genomic_DNA"/>
</dbReference>
<evidence type="ECO:0000313" key="1">
    <source>
        <dbReference type="EMBL" id="KAJ8348160.1"/>
    </source>
</evidence>
<gene>
    <name evidence="1" type="ORF">SKAU_G00267490</name>
</gene>
<sequence length="69" mass="7482">MFCSIASAEGDNLGSAARNATGMTRPHGSTSAAHSLEDRYHARELTTSLCCICLFSQSSAWKLRSRFLT</sequence>
<dbReference type="Proteomes" id="UP001152622">
    <property type="component" value="Chromosome 10"/>
</dbReference>
<keyword evidence="2" id="KW-1185">Reference proteome</keyword>
<reference evidence="1" key="1">
    <citation type="journal article" date="2023" name="Science">
        <title>Genome structures resolve the early diversification of teleost fishes.</title>
        <authorList>
            <person name="Parey E."/>
            <person name="Louis A."/>
            <person name="Montfort J."/>
            <person name="Bouchez O."/>
            <person name="Roques C."/>
            <person name="Iampietro C."/>
            <person name="Lluch J."/>
            <person name="Castinel A."/>
            <person name="Donnadieu C."/>
            <person name="Desvignes T."/>
            <person name="Floi Bucao C."/>
            <person name="Jouanno E."/>
            <person name="Wen M."/>
            <person name="Mejri S."/>
            <person name="Dirks R."/>
            <person name="Jansen H."/>
            <person name="Henkel C."/>
            <person name="Chen W.J."/>
            <person name="Zahm M."/>
            <person name="Cabau C."/>
            <person name="Klopp C."/>
            <person name="Thompson A.W."/>
            <person name="Robinson-Rechavi M."/>
            <person name="Braasch I."/>
            <person name="Lecointre G."/>
            <person name="Bobe J."/>
            <person name="Postlethwait J.H."/>
            <person name="Berthelot C."/>
            <person name="Roest Crollius H."/>
            <person name="Guiguen Y."/>
        </authorList>
    </citation>
    <scope>NUCLEOTIDE SEQUENCE</scope>
    <source>
        <strain evidence="1">WJC10195</strain>
    </source>
</reference>
<evidence type="ECO:0000313" key="2">
    <source>
        <dbReference type="Proteomes" id="UP001152622"/>
    </source>
</evidence>
<accession>A0A9Q1EZK7</accession>
<dbReference type="AlphaFoldDB" id="A0A9Q1EZK7"/>